<sequence>MTHLPSLALTSTGSRAQPVARDANDGEPVMARDHRSQTLNIAAAIDATDSGLCKTDSELDDGVAIGNDVRFMIETRSQVGNGPNAPRRSRRLRGKCS</sequence>
<comment type="caution">
    <text evidence="2">The sequence shown here is derived from an EMBL/GenBank/DDBJ whole genome shotgun (WGS) entry which is preliminary data.</text>
</comment>
<dbReference type="EMBL" id="JACRJB010000052">
    <property type="protein sequence ID" value="MBI5131247.1"/>
    <property type="molecule type" value="Genomic_DNA"/>
</dbReference>
<name>A0A933RZX0_RHOPL</name>
<protein>
    <submittedName>
        <fullName evidence="2">Uncharacterized protein</fullName>
    </submittedName>
</protein>
<dbReference type="AlphaFoldDB" id="A0A933RZX0"/>
<feature type="region of interest" description="Disordered" evidence="1">
    <location>
        <begin position="1"/>
        <end position="29"/>
    </location>
</feature>
<evidence type="ECO:0000313" key="2">
    <source>
        <dbReference type="EMBL" id="MBI5131247.1"/>
    </source>
</evidence>
<gene>
    <name evidence="2" type="ORF">HZA66_17550</name>
</gene>
<feature type="region of interest" description="Disordered" evidence="1">
    <location>
        <begin position="77"/>
        <end position="97"/>
    </location>
</feature>
<accession>A0A933RZX0</accession>
<feature type="compositionally biased region" description="Basic residues" evidence="1">
    <location>
        <begin position="87"/>
        <end position="97"/>
    </location>
</feature>
<reference evidence="2" key="1">
    <citation type="submission" date="2020-07" db="EMBL/GenBank/DDBJ databases">
        <title>Huge and variable diversity of episymbiotic CPR bacteria and DPANN archaea in groundwater ecosystems.</title>
        <authorList>
            <person name="He C.Y."/>
            <person name="Keren R."/>
            <person name="Whittaker M."/>
            <person name="Farag I.F."/>
            <person name="Doudna J."/>
            <person name="Cate J.H.D."/>
            <person name="Banfield J.F."/>
        </authorList>
    </citation>
    <scope>NUCLEOTIDE SEQUENCE</scope>
    <source>
        <strain evidence="2">NC_groundwater_1818_Pr3_B-0.1um_66_35</strain>
    </source>
</reference>
<evidence type="ECO:0000256" key="1">
    <source>
        <dbReference type="SAM" id="MobiDB-lite"/>
    </source>
</evidence>
<organism evidence="2 3">
    <name type="scientific">Rhodopseudomonas palustris</name>
    <dbReference type="NCBI Taxonomy" id="1076"/>
    <lineage>
        <taxon>Bacteria</taxon>
        <taxon>Pseudomonadati</taxon>
        <taxon>Pseudomonadota</taxon>
        <taxon>Alphaproteobacteria</taxon>
        <taxon>Hyphomicrobiales</taxon>
        <taxon>Nitrobacteraceae</taxon>
        <taxon>Rhodopseudomonas</taxon>
    </lineage>
</organism>
<evidence type="ECO:0000313" key="3">
    <source>
        <dbReference type="Proteomes" id="UP000782519"/>
    </source>
</evidence>
<dbReference type="Proteomes" id="UP000782519">
    <property type="component" value="Unassembled WGS sequence"/>
</dbReference>
<proteinExistence type="predicted"/>